<keyword evidence="1" id="KW-0812">Transmembrane</keyword>
<feature type="transmembrane region" description="Helical" evidence="1">
    <location>
        <begin position="24"/>
        <end position="47"/>
    </location>
</feature>
<accession>A0A9D5M1I9</accession>
<dbReference type="RefSeq" id="WP_226393454.1">
    <property type="nucleotide sequence ID" value="NZ_JADCKB010000026.1"/>
</dbReference>
<dbReference type="PANTHER" id="PTHR34220:SF7">
    <property type="entry name" value="SENSOR HISTIDINE KINASE YPDA"/>
    <property type="match status" value="1"/>
</dbReference>
<feature type="domain" description="Signal transduction histidine kinase internal region" evidence="2">
    <location>
        <begin position="363"/>
        <end position="434"/>
    </location>
</feature>
<dbReference type="Gene3D" id="3.30.565.10">
    <property type="entry name" value="Histidine kinase-like ATPase, C-terminal domain"/>
    <property type="match status" value="1"/>
</dbReference>
<evidence type="ECO:0000256" key="1">
    <source>
        <dbReference type="SAM" id="Phobius"/>
    </source>
</evidence>
<keyword evidence="3" id="KW-0808">Transferase</keyword>
<reference evidence="3" key="1">
    <citation type="submission" date="2020-10" db="EMBL/GenBank/DDBJ databases">
        <title>ChiBAC.</title>
        <authorList>
            <person name="Zenner C."/>
            <person name="Hitch T.C.A."/>
            <person name="Clavel T."/>
        </authorList>
    </citation>
    <scope>NUCLEOTIDE SEQUENCE</scope>
    <source>
        <strain evidence="3">DSM 107454</strain>
    </source>
</reference>
<proteinExistence type="predicted"/>
<protein>
    <submittedName>
        <fullName evidence="3">Histidine kinase</fullName>
    </submittedName>
</protein>
<dbReference type="PANTHER" id="PTHR34220">
    <property type="entry name" value="SENSOR HISTIDINE KINASE YPDA"/>
    <property type="match status" value="1"/>
</dbReference>
<evidence type="ECO:0000259" key="2">
    <source>
        <dbReference type="Pfam" id="PF06580"/>
    </source>
</evidence>
<feature type="transmembrane region" description="Helical" evidence="1">
    <location>
        <begin position="277"/>
        <end position="300"/>
    </location>
</feature>
<evidence type="ECO:0000313" key="3">
    <source>
        <dbReference type="EMBL" id="MBE5040912.1"/>
    </source>
</evidence>
<dbReference type="InterPro" id="IPR036890">
    <property type="entry name" value="HATPase_C_sf"/>
</dbReference>
<name>A0A9D5M1I9_9FIRM</name>
<dbReference type="EMBL" id="JADCKB010000026">
    <property type="protein sequence ID" value="MBE5040912.1"/>
    <property type="molecule type" value="Genomic_DNA"/>
</dbReference>
<keyword evidence="1" id="KW-0472">Membrane</keyword>
<dbReference type="Proteomes" id="UP000806542">
    <property type="component" value="Unassembled WGS sequence"/>
</dbReference>
<sequence length="573" mass="66496">MKYSKKFAYKILNEFGRKSIFYKYWIRTFIIVLIPFVILNMCIYFFMSNHTDYIIEENYNKELNSSSLSLDNILEDIYDKFLYFCVDENVLYYLNINSNEQLNEYNLYFSNIKSLLQLSFSKSYIHRVSLYNNKINYVYSDTGSNFLKYTEENKWINAENLSKRFNYHVTKQGFVICYNIFSGKTNIGTLCVEFNGDELINYINKFSSDVSLGLYNKETETFLAGANDTLMQMFTKATASVGNVYKDKNLWFQCKNTLLPNIILMINYTAKTPAASFPVWLMIICIISSAAIAMLLSYYISMHYYAAISNIVAEFQATFSDCTSQSDELRYISQYISKVRSRNENIEKELIDKISSLKLYQTLMLQCQINPHFIFNTLNTITLLLINECEDERPAEIISKLCTILASVFDTKNYLVSISQEIEYTKTYIEIIKISKNLNTTIIYNIDKNISHYPTLKFILQPIIENVFKHGKAPIDNGDGKITISAHNVNKKIQICVSNNFQPMTPSELETLRKRLSDDDIISQNHIGLANINNRIKIFFGNDYGITNIISNKKETAVYIEFPIIDTNFSNES</sequence>
<comment type="caution">
    <text evidence="3">The sequence shown here is derived from an EMBL/GenBank/DDBJ whole genome shotgun (WGS) entry which is preliminary data.</text>
</comment>
<keyword evidence="3" id="KW-0418">Kinase</keyword>
<dbReference type="InterPro" id="IPR010559">
    <property type="entry name" value="Sig_transdc_His_kin_internal"/>
</dbReference>
<dbReference type="Pfam" id="PF06580">
    <property type="entry name" value="His_kinase"/>
    <property type="match status" value="1"/>
</dbReference>
<dbReference type="AlphaFoldDB" id="A0A9D5M1I9"/>
<dbReference type="GO" id="GO:0000155">
    <property type="term" value="F:phosphorelay sensor kinase activity"/>
    <property type="evidence" value="ECO:0007669"/>
    <property type="project" value="InterPro"/>
</dbReference>
<dbReference type="GO" id="GO:0016020">
    <property type="term" value="C:membrane"/>
    <property type="evidence" value="ECO:0007669"/>
    <property type="project" value="InterPro"/>
</dbReference>
<gene>
    <name evidence="3" type="ORF">INF28_10620</name>
</gene>
<dbReference type="SUPFAM" id="SSF55874">
    <property type="entry name" value="ATPase domain of HSP90 chaperone/DNA topoisomerase II/histidine kinase"/>
    <property type="match status" value="1"/>
</dbReference>
<dbReference type="InterPro" id="IPR050640">
    <property type="entry name" value="Bact_2-comp_sensor_kinase"/>
</dbReference>
<keyword evidence="4" id="KW-1185">Reference proteome</keyword>
<evidence type="ECO:0000313" key="4">
    <source>
        <dbReference type="Proteomes" id="UP000806542"/>
    </source>
</evidence>
<organism evidence="3 4">
    <name type="scientific">Ructibacterium gallinarum</name>
    <dbReference type="NCBI Taxonomy" id="2779355"/>
    <lineage>
        <taxon>Bacteria</taxon>
        <taxon>Bacillati</taxon>
        <taxon>Bacillota</taxon>
        <taxon>Clostridia</taxon>
        <taxon>Eubacteriales</taxon>
        <taxon>Oscillospiraceae</taxon>
        <taxon>Ructibacterium</taxon>
    </lineage>
</organism>
<keyword evidence="1" id="KW-1133">Transmembrane helix</keyword>